<keyword evidence="1" id="KW-1133">Transmembrane helix</keyword>
<dbReference type="PANTHER" id="PTHR12526">
    <property type="entry name" value="GLYCOSYLTRANSFERASE"/>
    <property type="match status" value="1"/>
</dbReference>
<proteinExistence type="predicted"/>
<dbReference type="AlphaFoldDB" id="A0A385JNI1"/>
<evidence type="ECO:0000259" key="2">
    <source>
        <dbReference type="Pfam" id="PF00534"/>
    </source>
</evidence>
<dbReference type="GO" id="GO:0016757">
    <property type="term" value="F:glycosyltransferase activity"/>
    <property type="evidence" value="ECO:0007669"/>
    <property type="project" value="InterPro"/>
</dbReference>
<feature type="transmembrane region" description="Helical" evidence="1">
    <location>
        <begin position="80"/>
        <end position="99"/>
    </location>
</feature>
<dbReference type="EMBL" id="KY710722">
    <property type="protein sequence ID" value="AXY99871.1"/>
    <property type="molecule type" value="Genomic_DNA"/>
</dbReference>
<dbReference type="SUPFAM" id="SSF53756">
    <property type="entry name" value="UDP-Glycosyltransferase/glycogen phosphorylase"/>
    <property type="match status" value="1"/>
</dbReference>
<dbReference type="PANTHER" id="PTHR12526:SF630">
    <property type="entry name" value="GLYCOSYLTRANSFERASE"/>
    <property type="match status" value="1"/>
</dbReference>
<protein>
    <submittedName>
        <fullName evidence="3">Gt1</fullName>
    </submittedName>
</protein>
<dbReference type="InterPro" id="IPR001296">
    <property type="entry name" value="Glyco_trans_1"/>
</dbReference>
<keyword evidence="1" id="KW-0812">Transmembrane</keyword>
<accession>A0A385JNI1</accession>
<dbReference type="Gene3D" id="3.40.50.2000">
    <property type="entry name" value="Glycogen Phosphorylase B"/>
    <property type="match status" value="1"/>
</dbReference>
<keyword evidence="1" id="KW-0472">Membrane</keyword>
<reference evidence="3" key="1">
    <citation type="journal article" date="2017" name="PLoS ONE">
        <title>Genetic diversity of the O antigens of Proteus species and the development of a suspension array for molecular serotyping.</title>
        <authorList>
            <person name="Yu X."/>
            <person name="Torzewska A."/>
            <person name="Zhang X."/>
            <person name="Yin Z."/>
            <person name="Drzewiecka D."/>
            <person name="Cao H."/>
            <person name="Liu B."/>
            <person name="Knirel Y.A."/>
            <person name="Rozalski A."/>
            <person name="Wang L."/>
        </authorList>
    </citation>
    <scope>NUCLEOTIDE SEQUENCE</scope>
    <source>
        <strain evidence="3">CCUG 10704</strain>
    </source>
</reference>
<feature type="domain" description="Glycosyl transferase family 1" evidence="2">
    <location>
        <begin position="169"/>
        <end position="323"/>
    </location>
</feature>
<dbReference type="Pfam" id="PF00534">
    <property type="entry name" value="Glycos_transf_1"/>
    <property type="match status" value="1"/>
</dbReference>
<evidence type="ECO:0000313" key="3">
    <source>
        <dbReference type="EMBL" id="AXY99871.1"/>
    </source>
</evidence>
<name>A0A385JNI1_PROMI</name>
<organism evidence="3">
    <name type="scientific">Proteus mirabilis</name>
    <dbReference type="NCBI Taxonomy" id="584"/>
    <lineage>
        <taxon>Bacteria</taxon>
        <taxon>Pseudomonadati</taxon>
        <taxon>Pseudomonadota</taxon>
        <taxon>Gammaproteobacteria</taxon>
        <taxon>Enterobacterales</taxon>
        <taxon>Morganellaceae</taxon>
        <taxon>Proteus</taxon>
    </lineage>
</organism>
<dbReference type="GO" id="GO:1901135">
    <property type="term" value="P:carbohydrate derivative metabolic process"/>
    <property type="evidence" value="ECO:0007669"/>
    <property type="project" value="UniProtKB-ARBA"/>
</dbReference>
<sequence length="369" mass="42445">MINKIINIANIDPSEKAGGLNLMVKNIVNAQIKEGIDAKLLYFNIPNYNLENSNKNIKYKNLISFCKLVTKDTHFIFHSIYNIKYIFLILIIILLGGNYSIHSHGSLSKHSIKKSWVKRYCYIIAVKFMLIFSKKIIFSNHSEFLNSIIKNEKKIFFIPNLIPATSNIQLEEQKDIKKIIYIGKIDYYYKGIDNLIIALSEFLDKNEDYTVDIYGFGNNKNLDINNIDHKEKDIKKLLLDIKKYNLENKVNFLGPITGIKKIIALKKAGVFILTSNSEAMPLSISEALCNSIPVIATKQTNMSEYIIPYNAGVICENNSVDILNALDTYHNNIVCNYNYYSQNAFNCYQSELNSIYLNAYISRYIKELK</sequence>
<evidence type="ECO:0000256" key="1">
    <source>
        <dbReference type="SAM" id="Phobius"/>
    </source>
</evidence>
<dbReference type="RefSeq" id="WP_163801604.1">
    <property type="nucleotide sequence ID" value="NZ_CAXOIE010000005.1"/>
</dbReference>